<feature type="transmembrane region" description="Helical" evidence="9">
    <location>
        <begin position="54"/>
        <end position="73"/>
    </location>
</feature>
<comment type="catalytic activity">
    <reaction evidence="9">
        <text>Release of signal peptides from bacterial membrane prolipoproteins. Hydrolyzes -Xaa-Yaa-Zaa-|-(S,diacylglyceryl)Cys-, in which Xaa is hydrophobic (preferably Leu), and Yaa (Ala or Ser) and Zaa (Gly or Ala) have small, neutral side chains.</text>
        <dbReference type="EC" id="3.4.23.36"/>
    </reaction>
</comment>
<evidence type="ECO:0000256" key="9">
    <source>
        <dbReference type="HAMAP-Rule" id="MF_00161"/>
    </source>
</evidence>
<dbReference type="GO" id="GO:0006508">
    <property type="term" value="P:proteolysis"/>
    <property type="evidence" value="ECO:0007669"/>
    <property type="project" value="UniProtKB-KW"/>
</dbReference>
<protein>
    <recommendedName>
        <fullName evidence="9">Lipoprotein signal peptidase</fullName>
        <ecNumber evidence="9">3.4.23.36</ecNumber>
    </recommendedName>
    <alternativeName>
        <fullName evidence="9">Prolipoprotein signal peptidase</fullName>
    </alternativeName>
    <alternativeName>
        <fullName evidence="9">Signal peptidase II</fullName>
        <shortName evidence="9">SPase II</shortName>
    </alternativeName>
</protein>
<dbReference type="EMBL" id="JACHXK010000007">
    <property type="protein sequence ID" value="MBB3111554.1"/>
    <property type="molecule type" value="Genomic_DNA"/>
</dbReference>
<evidence type="ECO:0000256" key="4">
    <source>
        <dbReference type="ARBA" id="ARBA00022692"/>
    </source>
</evidence>
<accession>A0A7W5FP05</accession>
<comment type="pathway">
    <text evidence="9">Protein modification; lipoprotein biosynthesis (signal peptide cleavage).</text>
</comment>
<dbReference type="EC" id="3.4.23.36" evidence="9"/>
<evidence type="ECO:0000256" key="8">
    <source>
        <dbReference type="ARBA" id="ARBA00023136"/>
    </source>
</evidence>
<feature type="transmembrane region" description="Helical" evidence="9">
    <location>
        <begin position="124"/>
        <end position="142"/>
    </location>
</feature>
<comment type="similarity">
    <text evidence="1 9 10">Belongs to the peptidase A8 family.</text>
</comment>
<evidence type="ECO:0000256" key="5">
    <source>
        <dbReference type="ARBA" id="ARBA00022750"/>
    </source>
</evidence>
<dbReference type="PANTHER" id="PTHR33695:SF1">
    <property type="entry name" value="LIPOPROTEIN SIGNAL PEPTIDASE"/>
    <property type="match status" value="1"/>
</dbReference>
<evidence type="ECO:0000256" key="3">
    <source>
        <dbReference type="ARBA" id="ARBA00022670"/>
    </source>
</evidence>
<keyword evidence="4 9" id="KW-0812">Transmembrane</keyword>
<sequence length="153" mass="17272">MFYWITLLVVVLDQGTKLWVRLEMTVGQSIPLWDGFQLTYYRNSGAMGSSFEGYGRYFIIPAVLVVFWLVYMLRKGELDGKLLQLGAACFAGGAIGNAIDRAIFGWVTDFIDMGRGISNLADHALNLGILFFVLSAFVVDPWRRRRAKKSIYS</sequence>
<keyword evidence="2 9" id="KW-1003">Cell membrane</keyword>
<dbReference type="GO" id="GO:0004190">
    <property type="term" value="F:aspartic-type endopeptidase activity"/>
    <property type="evidence" value="ECO:0007669"/>
    <property type="project" value="UniProtKB-UniRule"/>
</dbReference>
<keyword evidence="5 9" id="KW-0064">Aspartyl protease</keyword>
<proteinExistence type="inferred from homology"/>
<keyword evidence="3 9" id="KW-0645">Protease</keyword>
<dbReference type="PANTHER" id="PTHR33695">
    <property type="entry name" value="LIPOPROTEIN SIGNAL PEPTIDASE"/>
    <property type="match status" value="1"/>
</dbReference>
<keyword evidence="8 9" id="KW-0472">Membrane</keyword>
<reference evidence="11 12" key="1">
    <citation type="submission" date="2020-08" db="EMBL/GenBank/DDBJ databases">
        <title>Genomic Encyclopedia of Type Strains, Phase III (KMG-III): the genomes of soil and plant-associated and newly described type strains.</title>
        <authorList>
            <person name="Whitman W."/>
        </authorList>
    </citation>
    <scope>NUCLEOTIDE SEQUENCE [LARGE SCALE GENOMIC DNA]</scope>
    <source>
        <strain evidence="11 12">CECT 5862</strain>
    </source>
</reference>
<dbReference type="UniPathway" id="UPA00665"/>
<evidence type="ECO:0000256" key="2">
    <source>
        <dbReference type="ARBA" id="ARBA00022475"/>
    </source>
</evidence>
<feature type="active site" evidence="9">
    <location>
        <position position="122"/>
    </location>
</feature>
<dbReference type="InterPro" id="IPR001872">
    <property type="entry name" value="Peptidase_A8"/>
</dbReference>
<feature type="transmembrane region" description="Helical" evidence="9">
    <location>
        <begin position="85"/>
        <end position="104"/>
    </location>
</feature>
<keyword evidence="12" id="KW-1185">Reference proteome</keyword>
<evidence type="ECO:0000256" key="1">
    <source>
        <dbReference type="ARBA" id="ARBA00006139"/>
    </source>
</evidence>
<name>A0A7W5FP05_9BACL</name>
<dbReference type="Pfam" id="PF01252">
    <property type="entry name" value="Peptidase_A8"/>
    <property type="match status" value="1"/>
</dbReference>
<keyword evidence="7 9" id="KW-1133">Transmembrane helix</keyword>
<evidence type="ECO:0000256" key="6">
    <source>
        <dbReference type="ARBA" id="ARBA00022801"/>
    </source>
</evidence>
<evidence type="ECO:0000256" key="10">
    <source>
        <dbReference type="RuleBase" id="RU004181"/>
    </source>
</evidence>
<gene>
    <name evidence="9" type="primary">lspA</name>
    <name evidence="11" type="ORF">FHS18_003622</name>
</gene>
<comment type="function">
    <text evidence="9">This protein specifically catalyzes the removal of signal peptides from prolipoproteins.</text>
</comment>
<dbReference type="PRINTS" id="PR00781">
    <property type="entry name" value="LIPOSIGPTASE"/>
</dbReference>
<organism evidence="11 12">
    <name type="scientific">Paenibacillus phyllosphaerae</name>
    <dbReference type="NCBI Taxonomy" id="274593"/>
    <lineage>
        <taxon>Bacteria</taxon>
        <taxon>Bacillati</taxon>
        <taxon>Bacillota</taxon>
        <taxon>Bacilli</taxon>
        <taxon>Bacillales</taxon>
        <taxon>Paenibacillaceae</taxon>
        <taxon>Paenibacillus</taxon>
    </lineage>
</organism>
<evidence type="ECO:0000256" key="7">
    <source>
        <dbReference type="ARBA" id="ARBA00022989"/>
    </source>
</evidence>
<dbReference type="AlphaFoldDB" id="A0A7W5FP05"/>
<evidence type="ECO:0000313" key="12">
    <source>
        <dbReference type="Proteomes" id="UP000570361"/>
    </source>
</evidence>
<comment type="caution">
    <text evidence="9">Lacks conserved residue(s) required for the propagation of feature annotation.</text>
</comment>
<dbReference type="HAMAP" id="MF_00161">
    <property type="entry name" value="LspA"/>
    <property type="match status" value="1"/>
</dbReference>
<dbReference type="Proteomes" id="UP000570361">
    <property type="component" value="Unassembled WGS sequence"/>
</dbReference>
<comment type="caution">
    <text evidence="11">The sequence shown here is derived from an EMBL/GenBank/DDBJ whole genome shotgun (WGS) entry which is preliminary data.</text>
</comment>
<feature type="active site" evidence="9">
    <location>
        <position position="109"/>
    </location>
</feature>
<dbReference type="GO" id="GO:0005886">
    <property type="term" value="C:plasma membrane"/>
    <property type="evidence" value="ECO:0007669"/>
    <property type="project" value="UniProtKB-SubCell"/>
</dbReference>
<keyword evidence="6 9" id="KW-0378">Hydrolase</keyword>
<evidence type="ECO:0000313" key="11">
    <source>
        <dbReference type="EMBL" id="MBB3111554.1"/>
    </source>
</evidence>
<dbReference type="NCBIfam" id="TIGR00077">
    <property type="entry name" value="lspA"/>
    <property type="match status" value="1"/>
</dbReference>
<comment type="subcellular location">
    <subcellularLocation>
        <location evidence="9">Cell membrane</location>
        <topology evidence="9">Multi-pass membrane protein</topology>
    </subcellularLocation>
</comment>